<dbReference type="RefSeq" id="WP_183416595.1">
    <property type="nucleotide sequence ID" value="NZ_JACHXA010000005.1"/>
</dbReference>
<dbReference type="Proteomes" id="UP000581135">
    <property type="component" value="Unassembled WGS sequence"/>
</dbReference>
<feature type="compositionally biased region" description="Basic and acidic residues" evidence="1">
    <location>
        <begin position="1"/>
        <end position="12"/>
    </location>
</feature>
<protein>
    <submittedName>
        <fullName evidence="2">Uncharacterized protein</fullName>
    </submittedName>
</protein>
<name>A0A839SUS5_9PROT</name>
<comment type="caution">
    <text evidence="2">The sequence shown here is derived from an EMBL/GenBank/DDBJ whole genome shotgun (WGS) entry which is preliminary data.</text>
</comment>
<reference evidence="2 3" key="1">
    <citation type="submission" date="2020-08" db="EMBL/GenBank/DDBJ databases">
        <title>Genomic Encyclopedia of Type Strains, Phase III (KMG-III): the genomes of soil and plant-associated and newly described type strains.</title>
        <authorList>
            <person name="Whitman W."/>
        </authorList>
    </citation>
    <scope>NUCLEOTIDE SEQUENCE [LARGE SCALE GENOMIC DNA]</scope>
    <source>
        <strain evidence="2 3">CECT 8803</strain>
    </source>
</reference>
<organism evidence="2 3">
    <name type="scientific">Limibacillus halophilus</name>
    <dbReference type="NCBI Taxonomy" id="1579333"/>
    <lineage>
        <taxon>Bacteria</taxon>
        <taxon>Pseudomonadati</taxon>
        <taxon>Pseudomonadota</taxon>
        <taxon>Alphaproteobacteria</taxon>
        <taxon>Rhodospirillales</taxon>
        <taxon>Rhodovibrionaceae</taxon>
        <taxon>Limibacillus</taxon>
    </lineage>
</organism>
<keyword evidence="3" id="KW-1185">Reference proteome</keyword>
<proteinExistence type="predicted"/>
<evidence type="ECO:0000313" key="3">
    <source>
        <dbReference type="Proteomes" id="UP000581135"/>
    </source>
</evidence>
<accession>A0A839SUS5</accession>
<gene>
    <name evidence="2" type="ORF">FHR98_002065</name>
</gene>
<evidence type="ECO:0000256" key="1">
    <source>
        <dbReference type="SAM" id="MobiDB-lite"/>
    </source>
</evidence>
<dbReference type="AlphaFoldDB" id="A0A839SUS5"/>
<dbReference type="EMBL" id="JACHXA010000005">
    <property type="protein sequence ID" value="MBB3065769.1"/>
    <property type="molecule type" value="Genomic_DNA"/>
</dbReference>
<sequence>MSDSHHTPEHNSDGQSKAASSKKTRRPVAKATSKGRYNSGEYNSETGLRVSHDLPEVLPVTGEEIEMLSGFFDSLLVSSLEN</sequence>
<feature type="region of interest" description="Disordered" evidence="1">
    <location>
        <begin position="1"/>
        <end position="50"/>
    </location>
</feature>
<evidence type="ECO:0000313" key="2">
    <source>
        <dbReference type="EMBL" id="MBB3065769.1"/>
    </source>
</evidence>